<evidence type="ECO:0000313" key="7">
    <source>
        <dbReference type="EMBL" id="KAG5534115.1"/>
    </source>
</evidence>
<dbReference type="InterPro" id="IPR013955">
    <property type="entry name" value="Rep_factor-A_C"/>
</dbReference>
<comment type="caution">
    <text evidence="7">The sequence shown here is derived from an EMBL/GenBank/DDBJ whole genome shotgun (WGS) entry which is preliminary data.</text>
</comment>
<feature type="domain" description="DNA helicase Pif1-like 2B" evidence="6">
    <location>
        <begin position="1405"/>
        <end position="1448"/>
    </location>
</feature>
<keyword evidence="1" id="KW-0547">Nucleotide-binding</keyword>
<evidence type="ECO:0000256" key="2">
    <source>
        <dbReference type="SAM" id="MobiDB-lite"/>
    </source>
</evidence>
<name>A0AAV6J1G8_9ERIC</name>
<dbReference type="EC" id="5.6.2.3" evidence="1"/>
<dbReference type="InterPro" id="IPR027417">
    <property type="entry name" value="P-loop_NTPase"/>
</dbReference>
<evidence type="ECO:0000313" key="8">
    <source>
        <dbReference type="Proteomes" id="UP000823749"/>
    </source>
</evidence>
<dbReference type="GO" id="GO:0005524">
    <property type="term" value="F:ATP binding"/>
    <property type="evidence" value="ECO:0007669"/>
    <property type="project" value="UniProtKB-KW"/>
</dbReference>
<feature type="region of interest" description="Disordered" evidence="2">
    <location>
        <begin position="1585"/>
        <end position="1606"/>
    </location>
</feature>
<keyword evidence="1" id="KW-0378">Hydrolase</keyword>
<dbReference type="Gene3D" id="3.40.50.300">
    <property type="entry name" value="P-loop containing nucleotide triphosphate hydrolases"/>
    <property type="match status" value="2"/>
</dbReference>
<dbReference type="Proteomes" id="UP000823749">
    <property type="component" value="Chromosome 8"/>
</dbReference>
<keyword evidence="1" id="KW-0347">Helicase</keyword>
<dbReference type="Pfam" id="PF14214">
    <property type="entry name" value="Helitron_like_N"/>
    <property type="match status" value="1"/>
</dbReference>
<gene>
    <name evidence="7" type="ORF">RHGRI_022302</name>
</gene>
<evidence type="ECO:0000259" key="6">
    <source>
        <dbReference type="Pfam" id="PF21530"/>
    </source>
</evidence>
<comment type="catalytic activity">
    <reaction evidence="1">
        <text>ATP + H2O = ADP + phosphate + H(+)</text>
        <dbReference type="Rhea" id="RHEA:13065"/>
        <dbReference type="ChEBI" id="CHEBI:15377"/>
        <dbReference type="ChEBI" id="CHEBI:15378"/>
        <dbReference type="ChEBI" id="CHEBI:30616"/>
        <dbReference type="ChEBI" id="CHEBI:43474"/>
        <dbReference type="ChEBI" id="CHEBI:456216"/>
        <dbReference type="EC" id="5.6.2.3"/>
    </reaction>
</comment>
<protein>
    <recommendedName>
        <fullName evidence="1">ATP-dependent DNA helicase</fullName>
        <ecNumber evidence="1">5.6.2.3</ecNumber>
    </recommendedName>
</protein>
<dbReference type="EMBL" id="JACTNZ010000008">
    <property type="protein sequence ID" value="KAG5534115.1"/>
    <property type="molecule type" value="Genomic_DNA"/>
</dbReference>
<dbReference type="InterPro" id="IPR012340">
    <property type="entry name" value="NA-bd_OB-fold"/>
</dbReference>
<feature type="region of interest" description="Disordered" evidence="2">
    <location>
        <begin position="1957"/>
        <end position="2067"/>
    </location>
</feature>
<dbReference type="InterPro" id="IPR049163">
    <property type="entry name" value="Pif1-like_2B_dom"/>
</dbReference>
<feature type="domain" description="Helitron helicase-like" evidence="5">
    <location>
        <begin position="482"/>
        <end position="663"/>
    </location>
</feature>
<feature type="domain" description="Replication factor A C-terminal" evidence="4">
    <location>
        <begin position="1813"/>
        <end position="1926"/>
    </location>
</feature>
<evidence type="ECO:0000259" key="3">
    <source>
        <dbReference type="Pfam" id="PF05970"/>
    </source>
</evidence>
<dbReference type="CDD" id="cd18809">
    <property type="entry name" value="SF1_C_RecD"/>
    <property type="match status" value="1"/>
</dbReference>
<dbReference type="InterPro" id="IPR010285">
    <property type="entry name" value="DNA_helicase_pif1-like_DEAD"/>
</dbReference>
<dbReference type="GO" id="GO:0006310">
    <property type="term" value="P:DNA recombination"/>
    <property type="evidence" value="ECO:0007669"/>
    <property type="project" value="UniProtKB-KW"/>
</dbReference>
<proteinExistence type="inferred from homology"/>
<feature type="region of interest" description="Disordered" evidence="2">
    <location>
        <begin position="68"/>
        <end position="87"/>
    </location>
</feature>
<dbReference type="Gene3D" id="2.40.50.140">
    <property type="entry name" value="Nucleic acid-binding proteins"/>
    <property type="match status" value="2"/>
</dbReference>
<accession>A0AAV6J1G8</accession>
<organism evidence="7 8">
    <name type="scientific">Rhododendron griersonianum</name>
    <dbReference type="NCBI Taxonomy" id="479676"/>
    <lineage>
        <taxon>Eukaryota</taxon>
        <taxon>Viridiplantae</taxon>
        <taxon>Streptophyta</taxon>
        <taxon>Embryophyta</taxon>
        <taxon>Tracheophyta</taxon>
        <taxon>Spermatophyta</taxon>
        <taxon>Magnoliopsida</taxon>
        <taxon>eudicotyledons</taxon>
        <taxon>Gunneridae</taxon>
        <taxon>Pentapetalae</taxon>
        <taxon>asterids</taxon>
        <taxon>Ericales</taxon>
        <taxon>Ericaceae</taxon>
        <taxon>Ericoideae</taxon>
        <taxon>Rhodoreae</taxon>
        <taxon>Rhododendron</taxon>
    </lineage>
</organism>
<evidence type="ECO:0000259" key="5">
    <source>
        <dbReference type="Pfam" id="PF14214"/>
    </source>
</evidence>
<dbReference type="SUPFAM" id="SSF52540">
    <property type="entry name" value="P-loop containing nucleoside triphosphate hydrolases"/>
    <property type="match status" value="2"/>
</dbReference>
<comment type="similarity">
    <text evidence="1">Belongs to the helicase family.</text>
</comment>
<dbReference type="InterPro" id="IPR025476">
    <property type="entry name" value="Helitron_helicase-like"/>
</dbReference>
<dbReference type="SUPFAM" id="SSF50249">
    <property type="entry name" value="Nucleic acid-binding proteins"/>
    <property type="match status" value="2"/>
</dbReference>
<sequence length="2067" mass="235792">MLTNKRSRTSCSENLQDTNDRQKQLRNDLESTLATTVRDKRNERRRRAYAERQNTCITLTQSAKDIRNERRKQLRETQRKQQTTRKSGRFQYMYENTCSDMIQTTMTPTETPHARTPDFVIQTLPSGTIPVEQEDTQLMVAGVIREVPRSSTQYPSTRIPEIGSKKTGDQIAHLRRRSIPTKPFVLPNVAYCVHCDAKRFPSEPDGFCCSRGQVSIYPLRTPNTLLDLYRGSSKLCKDFRAHIRPYNNMFAFTSFRVTLDSRYTQNHQGIYTFRAQGQIYHFLNSLYPADKKPSYLQLYFYDTAKEVEHRLDCLQDLDSDTIAQLIAILEPNPYSKFFRSLSATPNIDSYQIRLKADPVVNDKTYDAPTASQVALIWKDNEDASELRERDILVEKHDGHSVAIKYYYGCYDPLQYPLLFPYGEPGWHRGIKRNSSIGRANKLKGAVLIRSDETKTVDQLLALESLYFEQASKKQNTVTAREFYAYRFQIRPKINSIILESGRLLQQYAVDMYVKIETSRLDYFRHNQDEIRSDLYKGVIDSVAQGESRGSKIGTPVILPGTFIGGPRDMHKRYLDAMTLVDKYGKPDIFLTMTCNPRWIEITNELKPHEDVQNRPDLVARVFRSKFELMKKEVIKKKLFGPVRAYTYVIEFQKRGLPHAHLLLIFKRGHKLLRSEQFDQFITAEIPCEKENPHLYAAVLRHMMHGPCGKLNQGNVCMKNGKCKNHYPKKFTETTTVAADGYPIYKRRYDKKQVQIRGQILDNRWVVPYNPYLLAMLDCHVNVEICSTIKAVKYLYKYIYKGHDKIVFKVIAQRTNEVVDEIAEFQTARWVTPPEAMWRIYKFHLFDMQPSVITLQLHLEGCQVIGFRKSTNLDTLADSEFFSRTMLTQFFYMNKHNEKARQGNFLYKDFPTAFVWSRQTRFWTERQHKNVIGRIVAINPTQCDLYYLRLLLNHIPCPTSFLYLKTVRGEIYSTYREAAVAHGLLVDDKGNEKCLEEACGYQMPNSFRQLFCTMLVFCGALNPKELLLKFEEPLTEDYVRRQKMLPTEARQCLLRFVKSTLEGMGKTLQDFGLADLFENEIEHELVCREILEEQNINVSEIDLLSISKLNAEQLKAYNEIMQAVRKNNGTCFFIDGPGGTGKTFLYRAVLAAIRSARSIALATATSGVAASILPNGRTAHSRFKIPLDKDGKLSCNVGKQTGLAKLLRATSLIIWDEASMAKRQSIEALDNLLRDITDVDKLFGGKVVVLGGDFRQVLPVIPKGTREECIDASLVRSQIWSSLEKITLTENMRAKTDPAFSSYLLRVGNGEEPSNSNDEITIPPLMTIALDPKITPMEQLINFVFPDLRCYFAGTMPTTQSAILAPTNESVNQTNELLINRFPGRECVYLSTDETINPADQGVYVDFMHSVCPPGLPAHRLVLKENCPIIMLRNLDPSKGLCNGTRLICRALHKHVIVAQIAVGEHRGDIVFIPRISLQPTDVKLYPVQFTRRQFPLRLCFAMTINKAQGQTLDTVGINLQQPVFSHGQLYVALSRATTAARIKVILNAFYDGKEEQTSAKNIVYREILSHYSYLNYGREIMDDNERERGNDGLDGEGNGGGKSNAKVEVTPSDYRIVDNPLQWTLSSRTPIEEIPDAVYNIRDVKYQFVELQDLNEYVRDTRGFDVIFAILHVGPKRTTKDKSTIQNISIIDASKVPTTLVLWEQFADHEGEIMGTLEGPFPIVQGTRMKVSTYLGYQLTTRGSSTFSFNPPIPSAEKLRKWCMANANTIHKLPVSERIMNVTPMRNETPNVKNPIKINQLPTMVDKQEFHWIQAICKVVDLTQRFWYLTCSKCNNATDAISDGPFWCNHCKARVSPVANLKFNIELSDKTGSIVATVYPRDAEGMFGITAEYLKENLRQGELSPSAIEKLCVGVEYAVRVKAYNYTKYKLPNCLYSIHEYDLLNKTKRDMFYETADDSTSKAEKPPKKSRTISTAATGRSASKGGNRDRRGTANFDEIDGGSASKVETTRRQSRNVSADIGGGLMSNVEKPRGKSRRQLFSDKPSNPATNEDDLPLAIAFGKKKKN</sequence>
<keyword evidence="1" id="KW-0067">ATP-binding</keyword>
<dbReference type="Pfam" id="PF21530">
    <property type="entry name" value="Pif1_2B_dom"/>
    <property type="match status" value="1"/>
</dbReference>
<comment type="cofactor">
    <cofactor evidence="1">
        <name>Mg(2+)</name>
        <dbReference type="ChEBI" id="CHEBI:18420"/>
    </cofactor>
</comment>
<keyword evidence="1" id="KW-0227">DNA damage</keyword>
<dbReference type="GO" id="GO:0016787">
    <property type="term" value="F:hydrolase activity"/>
    <property type="evidence" value="ECO:0007669"/>
    <property type="project" value="UniProtKB-KW"/>
</dbReference>
<feature type="domain" description="DNA helicase Pif1-like DEAD-box helicase" evidence="3">
    <location>
        <begin position="1107"/>
        <end position="1314"/>
    </location>
</feature>
<dbReference type="PANTHER" id="PTHR10492:SF100">
    <property type="entry name" value="ATP-DEPENDENT DNA HELICASE"/>
    <property type="match status" value="1"/>
</dbReference>
<dbReference type="GO" id="GO:0043139">
    <property type="term" value="F:5'-3' DNA helicase activity"/>
    <property type="evidence" value="ECO:0007669"/>
    <property type="project" value="UniProtKB-EC"/>
</dbReference>
<feature type="region of interest" description="Disordered" evidence="2">
    <location>
        <begin position="1"/>
        <end position="26"/>
    </location>
</feature>
<dbReference type="Pfam" id="PF08646">
    <property type="entry name" value="Rep_fac-A_C"/>
    <property type="match status" value="1"/>
</dbReference>
<reference evidence="7" key="1">
    <citation type="submission" date="2020-08" db="EMBL/GenBank/DDBJ databases">
        <title>Plant Genome Project.</title>
        <authorList>
            <person name="Zhang R.-G."/>
        </authorList>
    </citation>
    <scope>NUCLEOTIDE SEQUENCE</scope>
    <source>
        <strain evidence="7">WSP0</strain>
        <tissue evidence="7">Leaf</tissue>
    </source>
</reference>
<keyword evidence="1" id="KW-0234">DNA repair</keyword>
<dbReference type="GO" id="GO:0006281">
    <property type="term" value="P:DNA repair"/>
    <property type="evidence" value="ECO:0007669"/>
    <property type="project" value="UniProtKB-KW"/>
</dbReference>
<keyword evidence="8" id="KW-1185">Reference proteome</keyword>
<evidence type="ECO:0000259" key="4">
    <source>
        <dbReference type="Pfam" id="PF08646"/>
    </source>
</evidence>
<evidence type="ECO:0000256" key="1">
    <source>
        <dbReference type="RuleBase" id="RU363044"/>
    </source>
</evidence>
<dbReference type="GO" id="GO:0000723">
    <property type="term" value="P:telomere maintenance"/>
    <property type="evidence" value="ECO:0007669"/>
    <property type="project" value="InterPro"/>
</dbReference>
<dbReference type="PANTHER" id="PTHR10492">
    <property type="match status" value="1"/>
</dbReference>
<keyword evidence="1" id="KW-0233">DNA recombination</keyword>
<feature type="compositionally biased region" description="Polar residues" evidence="2">
    <location>
        <begin position="1972"/>
        <end position="1981"/>
    </location>
</feature>
<dbReference type="Pfam" id="PF05970">
    <property type="entry name" value="PIF1"/>
    <property type="match status" value="1"/>
</dbReference>